<evidence type="ECO:0000256" key="1">
    <source>
        <dbReference type="SAM" id="Phobius"/>
    </source>
</evidence>
<dbReference type="AlphaFoldDB" id="A0A921HLF3"/>
<gene>
    <name evidence="2" type="ORF">K8V65_01545</name>
</gene>
<sequence>MMIMDMNFLKDHIFFVIIICIVFAAAFMWLRPHDKVQAQQQEVGKSDFGVVYIDMDTVDTVKKDNMYYLIVSVEERYTDETFLQQLRQSEETKDAVSALDLYMFTNTGGFYCVPQRYLVDKDGKVCADLGSDMQMKPVDEKIISDIYVNALKVLENKQRFQSMMNK</sequence>
<keyword evidence="1" id="KW-0812">Transmembrane</keyword>
<reference evidence="2" key="2">
    <citation type="submission" date="2021-09" db="EMBL/GenBank/DDBJ databases">
        <authorList>
            <person name="Gilroy R."/>
        </authorList>
    </citation>
    <scope>NUCLEOTIDE SEQUENCE</scope>
    <source>
        <strain evidence="2">7318</strain>
    </source>
</reference>
<comment type="caution">
    <text evidence="2">The sequence shown here is derived from an EMBL/GenBank/DDBJ whole genome shotgun (WGS) entry which is preliminary data.</text>
</comment>
<organism evidence="2 3">
    <name type="scientific">Megamonas hypermegale</name>
    <dbReference type="NCBI Taxonomy" id="158847"/>
    <lineage>
        <taxon>Bacteria</taxon>
        <taxon>Bacillati</taxon>
        <taxon>Bacillota</taxon>
        <taxon>Negativicutes</taxon>
        <taxon>Selenomonadales</taxon>
        <taxon>Selenomonadaceae</taxon>
        <taxon>Megamonas</taxon>
    </lineage>
</organism>
<dbReference type="Proteomes" id="UP000780768">
    <property type="component" value="Unassembled WGS sequence"/>
</dbReference>
<proteinExistence type="predicted"/>
<keyword evidence="1" id="KW-1133">Transmembrane helix</keyword>
<dbReference type="EMBL" id="DYVR01000046">
    <property type="protein sequence ID" value="HJF84338.1"/>
    <property type="molecule type" value="Genomic_DNA"/>
</dbReference>
<reference evidence="2" key="1">
    <citation type="journal article" date="2021" name="PeerJ">
        <title>Extensive microbial diversity within the chicken gut microbiome revealed by metagenomics and culture.</title>
        <authorList>
            <person name="Gilroy R."/>
            <person name="Ravi A."/>
            <person name="Getino M."/>
            <person name="Pursley I."/>
            <person name="Horton D.L."/>
            <person name="Alikhan N.F."/>
            <person name="Baker D."/>
            <person name="Gharbi K."/>
            <person name="Hall N."/>
            <person name="Watson M."/>
            <person name="Adriaenssens E.M."/>
            <person name="Foster-Nyarko E."/>
            <person name="Jarju S."/>
            <person name="Secka A."/>
            <person name="Antonio M."/>
            <person name="Oren A."/>
            <person name="Chaudhuri R.R."/>
            <person name="La Ragione R."/>
            <person name="Hildebrand F."/>
            <person name="Pallen M.J."/>
        </authorList>
    </citation>
    <scope>NUCLEOTIDE SEQUENCE</scope>
    <source>
        <strain evidence="2">7318</strain>
    </source>
</reference>
<evidence type="ECO:0000313" key="3">
    <source>
        <dbReference type="Proteomes" id="UP000780768"/>
    </source>
</evidence>
<name>A0A921HLF3_9FIRM</name>
<feature type="transmembrane region" description="Helical" evidence="1">
    <location>
        <begin position="12"/>
        <end position="30"/>
    </location>
</feature>
<evidence type="ECO:0000313" key="2">
    <source>
        <dbReference type="EMBL" id="HJF84338.1"/>
    </source>
</evidence>
<protein>
    <submittedName>
        <fullName evidence="2">Uncharacterized protein</fullName>
    </submittedName>
</protein>
<accession>A0A921HLF3</accession>
<keyword evidence="1" id="KW-0472">Membrane</keyword>